<proteinExistence type="predicted"/>
<organism evidence="1">
    <name type="scientific">Saccharomyces cerevisiae (strain Lalvin EC1118 / Prise de mousse)</name>
    <name type="common">Baker's yeast</name>
    <dbReference type="NCBI Taxonomy" id="643680"/>
    <lineage>
        <taxon>Eukaryota</taxon>
        <taxon>Fungi</taxon>
        <taxon>Dikarya</taxon>
        <taxon>Ascomycota</taxon>
        <taxon>Saccharomycotina</taxon>
        <taxon>Saccharomycetes</taxon>
        <taxon>Saccharomycetales</taxon>
        <taxon>Saccharomycetaceae</taxon>
        <taxon>Saccharomyces</taxon>
    </lineage>
</organism>
<protein>
    <submittedName>
        <fullName evidence="1">EC1118_1E8_0507p</fullName>
    </submittedName>
</protein>
<evidence type="ECO:0000313" key="1">
    <source>
        <dbReference type="EMBL" id="CAY79130.1"/>
    </source>
</evidence>
<gene>
    <name evidence="1" type="ORF">EC1118_1E8_0507g</name>
</gene>
<name>C8Z6W4_YEAS8</name>
<dbReference type="AlphaFoldDB" id="C8Z6W4"/>
<reference evidence="1" key="1">
    <citation type="journal article" date="2009" name="Proc. Natl. Acad. Sci. U.S.A.">
        <title>Eukaryote-to-eukaryote gene transfer events revealed by the genome sequence of the wine yeast Saccharomyces cerevisiae EC1118.</title>
        <authorList>
            <person name="Novo M."/>
            <person name="Bigey F."/>
            <person name="Beyne E."/>
            <person name="Galeote V."/>
            <person name="Gavory F."/>
            <person name="Mallet S."/>
            <person name="Cambot B."/>
            <person name="Legras J.L."/>
            <person name="Wincker P."/>
            <person name="Casaregola S."/>
            <person name="Dequin S."/>
        </authorList>
    </citation>
    <scope>NUCLEOTIDE SEQUENCE [LARGE SCALE GENOMIC DNA]</scope>
    <source>
        <strain evidence="1">Lalvin EC1118</strain>
        <strain>Lalvin EC1118 / Prise de mousse</strain>
    </source>
</reference>
<accession>C8Z6W4</accession>
<dbReference type="SMR" id="C8Z6W4"/>
<dbReference type="HOGENOM" id="CLU_3070467_0_0_1"/>
<dbReference type="EMBL" id="FN393067">
    <property type="protein sequence ID" value="CAY79130.1"/>
    <property type="molecule type" value="Genomic_DNA"/>
</dbReference>
<sequence length="53" mass="6690">MRWTMLLSFPFQDHHRRHHLANLVRLRHLDHRCSWPRYCCCKLVWTLQSLCMR</sequence>